<sequence>MDIPVNRWGIRYPVDLRFSSASLRPLLSLALSICFVCFSLLCPIYLLLSLPPFIKPVEIGAPLNCFPEARAVEHIRVMAQEIDDRQVSSLFIALAAFFSPFCPN</sequence>
<evidence type="ECO:0000313" key="3">
    <source>
        <dbReference type="Proteomes" id="UP000290289"/>
    </source>
</evidence>
<dbReference type="EMBL" id="RDQH01000343">
    <property type="protein sequence ID" value="RXH67814.1"/>
    <property type="molecule type" value="Genomic_DNA"/>
</dbReference>
<comment type="caution">
    <text evidence="2">The sequence shown here is derived from an EMBL/GenBank/DDBJ whole genome shotgun (WGS) entry which is preliminary data.</text>
</comment>
<keyword evidence="1" id="KW-0812">Transmembrane</keyword>
<dbReference type="Proteomes" id="UP000290289">
    <property type="component" value="Chromosome 17"/>
</dbReference>
<proteinExistence type="predicted"/>
<keyword evidence="1" id="KW-1133">Transmembrane helix</keyword>
<dbReference type="STRING" id="3750.A0A498HC10"/>
<organism evidence="2 3">
    <name type="scientific">Malus domestica</name>
    <name type="common">Apple</name>
    <name type="synonym">Pyrus malus</name>
    <dbReference type="NCBI Taxonomy" id="3750"/>
    <lineage>
        <taxon>Eukaryota</taxon>
        <taxon>Viridiplantae</taxon>
        <taxon>Streptophyta</taxon>
        <taxon>Embryophyta</taxon>
        <taxon>Tracheophyta</taxon>
        <taxon>Spermatophyta</taxon>
        <taxon>Magnoliopsida</taxon>
        <taxon>eudicotyledons</taxon>
        <taxon>Gunneridae</taxon>
        <taxon>Pentapetalae</taxon>
        <taxon>rosids</taxon>
        <taxon>fabids</taxon>
        <taxon>Rosales</taxon>
        <taxon>Rosaceae</taxon>
        <taxon>Amygdaloideae</taxon>
        <taxon>Maleae</taxon>
        <taxon>Malus</taxon>
    </lineage>
</organism>
<protein>
    <submittedName>
        <fullName evidence="2">Uncharacterized protein</fullName>
    </submittedName>
</protein>
<evidence type="ECO:0000256" key="1">
    <source>
        <dbReference type="SAM" id="Phobius"/>
    </source>
</evidence>
<name>A0A498HC10_MALDO</name>
<reference evidence="2 3" key="1">
    <citation type="submission" date="2018-10" db="EMBL/GenBank/DDBJ databases">
        <title>A high-quality apple genome assembly.</title>
        <authorList>
            <person name="Hu J."/>
        </authorList>
    </citation>
    <scope>NUCLEOTIDE SEQUENCE [LARGE SCALE GENOMIC DNA]</scope>
    <source>
        <strain evidence="3">cv. HFTH1</strain>
        <tissue evidence="2">Young leaf</tissue>
    </source>
</reference>
<accession>A0A498HC10</accession>
<keyword evidence="1" id="KW-0472">Membrane</keyword>
<evidence type="ECO:0000313" key="2">
    <source>
        <dbReference type="EMBL" id="RXH67814.1"/>
    </source>
</evidence>
<dbReference type="AlphaFoldDB" id="A0A498HC10"/>
<keyword evidence="3" id="KW-1185">Reference proteome</keyword>
<feature type="transmembrane region" description="Helical" evidence="1">
    <location>
        <begin position="26"/>
        <end position="48"/>
    </location>
</feature>
<gene>
    <name evidence="2" type="ORF">DVH24_027961</name>
</gene>